<dbReference type="EMBL" id="BSFQ01000035">
    <property type="protein sequence ID" value="GLL14674.1"/>
    <property type="molecule type" value="Genomic_DNA"/>
</dbReference>
<evidence type="ECO:0008006" key="4">
    <source>
        <dbReference type="Google" id="ProtNLM"/>
    </source>
</evidence>
<keyword evidence="3" id="KW-1185">Reference proteome</keyword>
<feature type="transmembrane region" description="Helical" evidence="1">
    <location>
        <begin position="112"/>
        <end position="136"/>
    </location>
</feature>
<dbReference type="AlphaFoldDB" id="A0A9W6LA60"/>
<dbReference type="RefSeq" id="WP_037051081.1">
    <property type="nucleotide sequence ID" value="NZ_BAAAUZ010000014.1"/>
</dbReference>
<evidence type="ECO:0000256" key="1">
    <source>
        <dbReference type="SAM" id="Phobius"/>
    </source>
</evidence>
<reference evidence="2" key="2">
    <citation type="submission" date="2023-01" db="EMBL/GenBank/DDBJ databases">
        <authorList>
            <person name="Sun Q."/>
            <person name="Evtushenko L."/>
        </authorList>
    </citation>
    <scope>NUCLEOTIDE SEQUENCE</scope>
    <source>
        <strain evidence="2">VKM Ac-1069</strain>
    </source>
</reference>
<name>A0A9W6LA60_9PSEU</name>
<organism evidence="2 3">
    <name type="scientific">Pseudonocardia halophobica</name>
    <dbReference type="NCBI Taxonomy" id="29401"/>
    <lineage>
        <taxon>Bacteria</taxon>
        <taxon>Bacillati</taxon>
        <taxon>Actinomycetota</taxon>
        <taxon>Actinomycetes</taxon>
        <taxon>Pseudonocardiales</taxon>
        <taxon>Pseudonocardiaceae</taxon>
        <taxon>Pseudonocardia</taxon>
    </lineage>
</organism>
<accession>A0A9W6LA60</accession>
<sequence length="178" mass="19154">MSVAATVTDETEDWNTRHRAEGPLNRADRNFAELLQELRVVFTGVQILFGFLLTMSLSERFKELDAMQHALFVATLAGAAASSTLIVAPVAAHRILFQRNRKRELVRAGHRLAMAGLGSLALTLAAGLMLVLDIAVGRLAGIVGTAALLGATVVLWVLFPLYLRRDARAAPALADPEA</sequence>
<comment type="caution">
    <text evidence="2">The sequence shown here is derived from an EMBL/GenBank/DDBJ whole genome shotgun (WGS) entry which is preliminary data.</text>
</comment>
<feature type="transmembrane region" description="Helical" evidence="1">
    <location>
        <begin position="142"/>
        <end position="163"/>
    </location>
</feature>
<evidence type="ECO:0000313" key="2">
    <source>
        <dbReference type="EMBL" id="GLL14674.1"/>
    </source>
</evidence>
<dbReference type="Pfam" id="PF19853">
    <property type="entry name" value="DUF6328"/>
    <property type="match status" value="1"/>
</dbReference>
<feature type="transmembrane region" description="Helical" evidence="1">
    <location>
        <begin position="70"/>
        <end position="91"/>
    </location>
</feature>
<dbReference type="InterPro" id="IPR046291">
    <property type="entry name" value="DUF6328"/>
</dbReference>
<evidence type="ECO:0000313" key="3">
    <source>
        <dbReference type="Proteomes" id="UP001143463"/>
    </source>
</evidence>
<keyword evidence="1" id="KW-1133">Transmembrane helix</keyword>
<feature type="transmembrane region" description="Helical" evidence="1">
    <location>
        <begin position="38"/>
        <end position="58"/>
    </location>
</feature>
<protein>
    <recommendedName>
        <fullName evidence="4">Sodium:proton antiporter</fullName>
    </recommendedName>
</protein>
<dbReference type="Proteomes" id="UP001143463">
    <property type="component" value="Unassembled WGS sequence"/>
</dbReference>
<gene>
    <name evidence="2" type="ORF">GCM10017577_58220</name>
</gene>
<proteinExistence type="predicted"/>
<keyword evidence="1" id="KW-0472">Membrane</keyword>
<reference evidence="2" key="1">
    <citation type="journal article" date="2014" name="Int. J. Syst. Evol. Microbiol.">
        <title>Complete genome sequence of Corynebacterium casei LMG S-19264T (=DSM 44701T), isolated from a smear-ripened cheese.</title>
        <authorList>
            <consortium name="US DOE Joint Genome Institute (JGI-PGF)"/>
            <person name="Walter F."/>
            <person name="Albersmeier A."/>
            <person name="Kalinowski J."/>
            <person name="Ruckert C."/>
        </authorList>
    </citation>
    <scope>NUCLEOTIDE SEQUENCE</scope>
    <source>
        <strain evidence="2">VKM Ac-1069</strain>
    </source>
</reference>
<keyword evidence="1" id="KW-0812">Transmembrane</keyword>